<dbReference type="AlphaFoldDB" id="A0A5N6IYV8"/>
<dbReference type="EMBL" id="ML732813">
    <property type="protein sequence ID" value="KAB8271696.1"/>
    <property type="molecule type" value="Genomic_DNA"/>
</dbReference>
<proteinExistence type="predicted"/>
<gene>
    <name evidence="1" type="ORF">BDV30DRAFT_213163</name>
</gene>
<dbReference type="Proteomes" id="UP000326289">
    <property type="component" value="Unassembled WGS sequence"/>
</dbReference>
<reference evidence="1 2" key="1">
    <citation type="submission" date="2019-04" db="EMBL/GenBank/DDBJ databases">
        <title>Fungal friends and foes A comparative genomics study of 23 Aspergillus species from section Flavi.</title>
        <authorList>
            <consortium name="DOE Joint Genome Institute"/>
            <person name="Kjaerbolling I."/>
            <person name="Vesth T.C."/>
            <person name="Frisvad J.C."/>
            <person name="Nybo J.L."/>
            <person name="Theobald S."/>
            <person name="Kildgaard S."/>
            <person name="Petersen T.I."/>
            <person name="Kuo A."/>
            <person name="Sato A."/>
            <person name="Lyhne E.K."/>
            <person name="Kogle M.E."/>
            <person name="Wiebenga A."/>
            <person name="Kun R.S."/>
            <person name="Lubbers R.J."/>
            <person name="Makela M.R."/>
            <person name="Barry K."/>
            <person name="Chovatia M."/>
            <person name="Clum A."/>
            <person name="Daum C."/>
            <person name="Haridas S."/>
            <person name="He G."/>
            <person name="LaButti K."/>
            <person name="Lipzen A."/>
            <person name="Mondo S."/>
            <person name="Pangilinan J."/>
            <person name="Riley R."/>
            <person name="Salamov A."/>
            <person name="Simmons B.A."/>
            <person name="Magnuson J.K."/>
            <person name="Henrissat B."/>
            <person name="Mortensen U.H."/>
            <person name="Larsen T.O."/>
            <person name="De vries R.P."/>
            <person name="Grigoriev I.V."/>
            <person name="Machida M."/>
            <person name="Baker S.E."/>
            <person name="Andersen M.R."/>
        </authorList>
    </citation>
    <scope>NUCLEOTIDE SEQUENCE [LARGE SCALE GENOMIC DNA]</scope>
    <source>
        <strain evidence="1 2">CBS 117635</strain>
    </source>
</reference>
<accession>A0A5N6IYV8</accession>
<organism evidence="1 2">
    <name type="scientific">Aspergillus minisclerotigenes</name>
    <dbReference type="NCBI Taxonomy" id="656917"/>
    <lineage>
        <taxon>Eukaryota</taxon>
        <taxon>Fungi</taxon>
        <taxon>Dikarya</taxon>
        <taxon>Ascomycota</taxon>
        <taxon>Pezizomycotina</taxon>
        <taxon>Eurotiomycetes</taxon>
        <taxon>Eurotiomycetidae</taxon>
        <taxon>Eurotiales</taxon>
        <taxon>Aspergillaceae</taxon>
        <taxon>Aspergillus</taxon>
        <taxon>Aspergillus subgen. Circumdati</taxon>
    </lineage>
</organism>
<keyword evidence="2" id="KW-1185">Reference proteome</keyword>
<sequence>MISWTGVCENPAPIDAATTMAEPMHRSGLRSQALPPRMCTRKGQRMLDHAL</sequence>
<evidence type="ECO:0000313" key="2">
    <source>
        <dbReference type="Proteomes" id="UP000326289"/>
    </source>
</evidence>
<name>A0A5N6IYV8_9EURO</name>
<protein>
    <submittedName>
        <fullName evidence="1">Uncharacterized protein</fullName>
    </submittedName>
</protein>
<evidence type="ECO:0000313" key="1">
    <source>
        <dbReference type="EMBL" id="KAB8271696.1"/>
    </source>
</evidence>